<dbReference type="InterPro" id="IPR036259">
    <property type="entry name" value="MFS_trans_sf"/>
</dbReference>
<feature type="transmembrane region" description="Helical" evidence="7">
    <location>
        <begin position="278"/>
        <end position="297"/>
    </location>
</feature>
<evidence type="ECO:0000256" key="3">
    <source>
        <dbReference type="ARBA" id="ARBA00022475"/>
    </source>
</evidence>
<protein>
    <recommendedName>
        <fullName evidence="10">Major facilitator superfamily transporter</fullName>
    </recommendedName>
</protein>
<evidence type="ECO:0000256" key="7">
    <source>
        <dbReference type="SAM" id="Phobius"/>
    </source>
</evidence>
<dbReference type="InterPro" id="IPR001958">
    <property type="entry name" value="Tet-R_TetA/multi-R_MdtG-like"/>
</dbReference>
<accession>A0ABQ0QL76</accession>
<keyword evidence="2" id="KW-0813">Transport</keyword>
<feature type="transmembrane region" description="Helical" evidence="7">
    <location>
        <begin position="132"/>
        <end position="152"/>
    </location>
</feature>
<keyword evidence="4 7" id="KW-0812">Transmembrane</keyword>
<feature type="transmembrane region" description="Helical" evidence="7">
    <location>
        <begin position="100"/>
        <end position="120"/>
    </location>
</feature>
<dbReference type="PANTHER" id="PTHR23517">
    <property type="entry name" value="RESISTANCE PROTEIN MDTM, PUTATIVE-RELATED-RELATED"/>
    <property type="match status" value="1"/>
</dbReference>
<feature type="transmembrane region" description="Helical" evidence="7">
    <location>
        <begin position="41"/>
        <end position="60"/>
    </location>
</feature>
<dbReference type="InterPro" id="IPR011701">
    <property type="entry name" value="MFS"/>
</dbReference>
<evidence type="ECO:0000313" key="9">
    <source>
        <dbReference type="Proteomes" id="UP001062443"/>
    </source>
</evidence>
<keyword evidence="3" id="KW-1003">Cell membrane</keyword>
<dbReference type="Proteomes" id="UP001062443">
    <property type="component" value="Unassembled WGS sequence"/>
</dbReference>
<evidence type="ECO:0000256" key="4">
    <source>
        <dbReference type="ARBA" id="ARBA00022692"/>
    </source>
</evidence>
<gene>
    <name evidence="8" type="ORF">AA106556_1905</name>
</gene>
<sequence length="403" mass="41894">MIDVRLFWSVFVSAFGSGLIFPYTSLYLLDVTGTGKIGVSLYYSALGLTSIISTLAITFKTKSLGDTLVGEIGALCSGLAFAMLALVLSVWYVVPAGMLSGVGLSFTGTALTSIIVRHSAPSDVRRNSARRYWAMNTGIGLGVLVGGIAVAFEGATVLRALMFVNALSYAALFVQFRLLRGAAMTELSTDQPNPASEARSTLGFRALLSTLPVLAYETLVRLCVIAQFEATLPVLVSQQEPKESYLTPLAFGVNTMIITLAQGAVSRLTAGLADRVNLFLSGTAWAGGFALVSIVSLSGLPAWLGLSLGSILIGLGECIYSAAVGGWLADVAPRRALTQLSALLACLSRLGTAVGPALGVFVVVAAGPKTSWLLLSVLSAVTFVPLVKAPTKRLSKSAGSSDG</sequence>
<organism evidence="8 9">
    <name type="scientific">Neokomagataea tanensis NBRC 106556</name>
    <dbReference type="NCBI Taxonomy" id="1223519"/>
    <lineage>
        <taxon>Bacteria</taxon>
        <taxon>Pseudomonadati</taxon>
        <taxon>Pseudomonadota</taxon>
        <taxon>Alphaproteobacteria</taxon>
        <taxon>Acetobacterales</taxon>
        <taxon>Acetobacteraceae</taxon>
        <taxon>Neokomagataea</taxon>
    </lineage>
</organism>
<dbReference type="EMBL" id="BAQB01000080">
    <property type="protein sequence ID" value="GBR48945.1"/>
    <property type="molecule type" value="Genomic_DNA"/>
</dbReference>
<comment type="caution">
    <text evidence="8">The sequence shown here is derived from an EMBL/GenBank/DDBJ whole genome shotgun (WGS) entry which is preliminary data.</text>
</comment>
<name>A0ABQ0QL76_9PROT</name>
<keyword evidence="5 7" id="KW-1133">Transmembrane helix</keyword>
<dbReference type="InterPro" id="IPR050171">
    <property type="entry name" value="MFS_Transporters"/>
</dbReference>
<reference evidence="8" key="1">
    <citation type="submission" date="2013-04" db="EMBL/GenBank/DDBJ databases">
        <title>The genome sequencing project of 58 acetic acid bacteria.</title>
        <authorList>
            <person name="Okamoto-Kainuma A."/>
            <person name="Ishikawa M."/>
            <person name="Umino S."/>
            <person name="Koizumi Y."/>
            <person name="Shiwa Y."/>
            <person name="Yoshikawa H."/>
            <person name="Matsutani M."/>
            <person name="Matsushita K."/>
        </authorList>
    </citation>
    <scope>NUCLEOTIDE SEQUENCE</scope>
    <source>
        <strain evidence="8">NBRC 106556</strain>
    </source>
</reference>
<keyword evidence="9" id="KW-1185">Reference proteome</keyword>
<evidence type="ECO:0000313" key="8">
    <source>
        <dbReference type="EMBL" id="GBR48945.1"/>
    </source>
</evidence>
<feature type="transmembrane region" description="Helical" evidence="7">
    <location>
        <begin position="303"/>
        <end position="328"/>
    </location>
</feature>
<evidence type="ECO:0000256" key="5">
    <source>
        <dbReference type="ARBA" id="ARBA00022989"/>
    </source>
</evidence>
<evidence type="ECO:0000256" key="1">
    <source>
        <dbReference type="ARBA" id="ARBA00004651"/>
    </source>
</evidence>
<keyword evidence="6 7" id="KW-0472">Membrane</keyword>
<dbReference type="SUPFAM" id="SSF103473">
    <property type="entry name" value="MFS general substrate transporter"/>
    <property type="match status" value="1"/>
</dbReference>
<evidence type="ECO:0008006" key="10">
    <source>
        <dbReference type="Google" id="ProtNLM"/>
    </source>
</evidence>
<evidence type="ECO:0000256" key="2">
    <source>
        <dbReference type="ARBA" id="ARBA00022448"/>
    </source>
</evidence>
<feature type="transmembrane region" description="Helical" evidence="7">
    <location>
        <begin position="158"/>
        <end position="179"/>
    </location>
</feature>
<proteinExistence type="predicted"/>
<feature type="transmembrane region" description="Helical" evidence="7">
    <location>
        <begin position="370"/>
        <end position="387"/>
    </location>
</feature>
<feature type="transmembrane region" description="Helical" evidence="7">
    <location>
        <begin position="72"/>
        <end position="94"/>
    </location>
</feature>
<comment type="subcellular location">
    <subcellularLocation>
        <location evidence="1">Cell membrane</location>
        <topology evidence="1">Multi-pass membrane protein</topology>
    </subcellularLocation>
</comment>
<dbReference type="RefSeq" id="WP_068173385.1">
    <property type="nucleotide sequence ID" value="NZ_BAQB01000080.1"/>
</dbReference>
<evidence type="ECO:0000256" key="6">
    <source>
        <dbReference type="ARBA" id="ARBA00023136"/>
    </source>
</evidence>
<dbReference type="Gene3D" id="1.20.1250.20">
    <property type="entry name" value="MFS general substrate transporter like domains"/>
    <property type="match status" value="1"/>
</dbReference>
<dbReference type="PRINTS" id="PR01035">
    <property type="entry name" value="TCRTETA"/>
</dbReference>
<feature type="transmembrane region" description="Helical" evidence="7">
    <location>
        <begin position="340"/>
        <end position="364"/>
    </location>
</feature>
<feature type="transmembrane region" description="Helical" evidence="7">
    <location>
        <begin position="7"/>
        <end position="29"/>
    </location>
</feature>
<dbReference type="Pfam" id="PF07690">
    <property type="entry name" value="MFS_1"/>
    <property type="match status" value="1"/>
</dbReference>